<accession>A0A183DBI4</accession>
<keyword evidence="3" id="KW-0472">Membrane</keyword>
<dbReference type="InterPro" id="IPR039800">
    <property type="entry name" value="MICU1/2/3"/>
</dbReference>
<keyword evidence="2" id="KW-0677">Repeat</keyword>
<dbReference type="GO" id="GO:0051560">
    <property type="term" value="P:mitochondrial calcium ion homeostasis"/>
    <property type="evidence" value="ECO:0007669"/>
    <property type="project" value="TreeGrafter"/>
</dbReference>
<organism evidence="4">
    <name type="scientific">Gongylonema pulchrum</name>
    <dbReference type="NCBI Taxonomy" id="637853"/>
    <lineage>
        <taxon>Eukaryota</taxon>
        <taxon>Metazoa</taxon>
        <taxon>Ecdysozoa</taxon>
        <taxon>Nematoda</taxon>
        <taxon>Chromadorea</taxon>
        <taxon>Rhabditida</taxon>
        <taxon>Spirurina</taxon>
        <taxon>Spiruromorpha</taxon>
        <taxon>Spiruroidea</taxon>
        <taxon>Gongylonematidae</taxon>
        <taxon>Gongylonema</taxon>
    </lineage>
</organism>
<evidence type="ECO:0000256" key="2">
    <source>
        <dbReference type="ARBA" id="ARBA00022737"/>
    </source>
</evidence>
<reference evidence="4" key="1">
    <citation type="submission" date="2016-06" db="UniProtKB">
        <authorList>
            <consortium name="WormBaseParasite"/>
        </authorList>
    </citation>
    <scope>IDENTIFICATION</scope>
</reference>
<proteinExistence type="predicted"/>
<dbReference type="GO" id="GO:0036444">
    <property type="term" value="P:calcium import into the mitochondrion"/>
    <property type="evidence" value="ECO:0007669"/>
    <property type="project" value="TreeGrafter"/>
</dbReference>
<dbReference type="GO" id="GO:0005509">
    <property type="term" value="F:calcium ion binding"/>
    <property type="evidence" value="ECO:0007669"/>
    <property type="project" value="InterPro"/>
</dbReference>
<dbReference type="PANTHER" id="PTHR12294:SF13">
    <property type="entry name" value="MITOCHONDRIAL CALCIUM UPTAKE 3, ISOFORM D"/>
    <property type="match status" value="1"/>
</dbReference>
<protein>
    <submittedName>
        <fullName evidence="4">VWA domain-containing protein</fullName>
    </submittedName>
</protein>
<evidence type="ECO:0000256" key="1">
    <source>
        <dbReference type="ARBA" id="ARBA00004273"/>
    </source>
</evidence>
<evidence type="ECO:0000313" key="4">
    <source>
        <dbReference type="WBParaSite" id="GPUH_0000608301-mRNA-1"/>
    </source>
</evidence>
<dbReference type="WBParaSite" id="GPUH_0000608301-mRNA-1">
    <property type="protein sequence ID" value="GPUH_0000608301-mRNA-1"/>
    <property type="gene ID" value="GPUH_0000608301"/>
</dbReference>
<evidence type="ECO:0000256" key="3">
    <source>
        <dbReference type="ARBA" id="ARBA00023136"/>
    </source>
</evidence>
<name>A0A183DBI4_9BILA</name>
<dbReference type="AlphaFoldDB" id="A0A183DBI4"/>
<sequence length="79" mass="9718">LYLFGRDGKESRSFDEFERFRENLQREIAELEFYEFSHGRNEISPLDFTRLVLRYTTIRKNEYDKYIKRVSERSAPDDQ</sequence>
<dbReference type="GO" id="GO:1990246">
    <property type="term" value="C:uniplex complex"/>
    <property type="evidence" value="ECO:0007669"/>
    <property type="project" value="TreeGrafter"/>
</dbReference>
<comment type="subcellular location">
    <subcellularLocation>
        <location evidence="1">Mitochondrion inner membrane</location>
    </subcellularLocation>
</comment>
<dbReference type="PANTHER" id="PTHR12294">
    <property type="entry name" value="EF HAND DOMAIN FAMILY A1,A2-RELATED"/>
    <property type="match status" value="1"/>
</dbReference>